<sequence>MASDISPALWNVHGLTKRLITPALVREYVLYYLNVRGRMLTDNRARLFRCQGASEFLMEPNDTSTDEDDTEMHNLDIDIDNRNSHDALTNAVEEKYESEMTSSSV</sequence>
<accession>W2FZZ1</accession>
<gene>
    <name evidence="1" type="ORF">L915_17251</name>
</gene>
<organism evidence="1">
    <name type="scientific">Phytophthora nicotianae</name>
    <name type="common">Potato buckeye rot agent</name>
    <name type="synonym">Phytophthora parasitica</name>
    <dbReference type="NCBI Taxonomy" id="4792"/>
    <lineage>
        <taxon>Eukaryota</taxon>
        <taxon>Sar</taxon>
        <taxon>Stramenopiles</taxon>
        <taxon>Oomycota</taxon>
        <taxon>Peronosporomycetes</taxon>
        <taxon>Peronosporales</taxon>
        <taxon>Peronosporaceae</taxon>
        <taxon>Phytophthora</taxon>
    </lineage>
</organism>
<dbReference type="Proteomes" id="UP000053236">
    <property type="component" value="Unassembled WGS sequence"/>
</dbReference>
<dbReference type="AlphaFoldDB" id="W2FZZ1"/>
<name>W2FZZ1_PHYNI</name>
<proteinExistence type="predicted"/>
<reference evidence="1" key="1">
    <citation type="submission" date="2013-11" db="EMBL/GenBank/DDBJ databases">
        <title>The Genome Sequence of Phytophthora parasitica CJ02B3.</title>
        <authorList>
            <consortium name="The Broad Institute Genomics Platform"/>
            <person name="Russ C."/>
            <person name="Tyler B."/>
            <person name="Panabieres F."/>
            <person name="Shan W."/>
            <person name="Tripathy S."/>
            <person name="Grunwald N."/>
            <person name="Machado M."/>
            <person name="Johnson C.S."/>
            <person name="Arredondo F."/>
            <person name="Hong C."/>
            <person name="Coffey M."/>
            <person name="Young S.K."/>
            <person name="Zeng Q."/>
            <person name="Gargeya S."/>
            <person name="Fitzgerald M."/>
            <person name="Abouelleil A."/>
            <person name="Alvarado L."/>
            <person name="Chapman S.B."/>
            <person name="Gainer-Dewar J."/>
            <person name="Goldberg J."/>
            <person name="Griggs A."/>
            <person name="Gujja S."/>
            <person name="Hansen M."/>
            <person name="Howarth C."/>
            <person name="Imamovic A."/>
            <person name="Ireland A."/>
            <person name="Larimer J."/>
            <person name="McCowan C."/>
            <person name="Murphy C."/>
            <person name="Pearson M."/>
            <person name="Poon T.W."/>
            <person name="Priest M."/>
            <person name="Roberts A."/>
            <person name="Saif S."/>
            <person name="Shea T."/>
            <person name="Sykes S."/>
            <person name="Wortman J."/>
            <person name="Nusbaum C."/>
            <person name="Birren B."/>
        </authorList>
    </citation>
    <scope>NUCLEOTIDE SEQUENCE [LARGE SCALE GENOMIC DNA]</scope>
    <source>
        <strain evidence="1">CJ02B3</strain>
    </source>
</reference>
<protein>
    <submittedName>
        <fullName evidence="1">Uncharacterized protein</fullName>
    </submittedName>
</protein>
<dbReference type="EMBL" id="KI688635">
    <property type="protein sequence ID" value="ETK76322.1"/>
    <property type="molecule type" value="Genomic_DNA"/>
</dbReference>
<evidence type="ECO:0000313" key="1">
    <source>
        <dbReference type="EMBL" id="ETK76322.1"/>
    </source>
</evidence>